<dbReference type="InterPro" id="IPR042100">
    <property type="entry name" value="Bug_dom1"/>
</dbReference>
<organism evidence="2 3">
    <name type="scientific">Cupriavidus basilensis</name>
    <dbReference type="NCBI Taxonomy" id="68895"/>
    <lineage>
        <taxon>Bacteria</taxon>
        <taxon>Pseudomonadati</taxon>
        <taxon>Pseudomonadota</taxon>
        <taxon>Betaproteobacteria</taxon>
        <taxon>Burkholderiales</taxon>
        <taxon>Burkholderiaceae</taxon>
        <taxon>Cupriavidus</taxon>
    </lineage>
</organism>
<protein>
    <submittedName>
        <fullName evidence="2">Tripartite tricarboxylate transporter substrate-binding protein</fullName>
    </submittedName>
</protein>
<dbReference type="Gene3D" id="3.40.190.10">
    <property type="entry name" value="Periplasmic binding protein-like II"/>
    <property type="match status" value="1"/>
</dbReference>
<dbReference type="EMBL" id="JARJLM010000255">
    <property type="protein sequence ID" value="MDF3834197.1"/>
    <property type="molecule type" value="Genomic_DNA"/>
</dbReference>
<dbReference type="PANTHER" id="PTHR42928:SF5">
    <property type="entry name" value="BLR1237 PROTEIN"/>
    <property type="match status" value="1"/>
</dbReference>
<sequence length="331" mass="35416">MMETINTQRRRLTSALLSAGIAAPLSLRAQPRIDALRIIHGYPAGGSIDVVCRKLAEKLTGRYADHVIVENKPGAAGRLAIEELKRARADGSAMLVAPASAFTLYPHVYRQLSYDVFTDLAPVSTVASTGFALAVGPKVPPEVNSFEAFKQWCRADPAAAQCGNPGAGSLPHFMATLMAREAGVTLGYIPYRGGSAAMQATAAGEVAAALSTEASARPLLQAGKLRVLATTWPERSPFFPQVPTFRELGLPALARREWFGALMPARTSTTTVQTAVEALHAALREGDLRDVLERSYLGIDSSTPAQLQAAIRREYDFWAPIVRASGFTPEG</sequence>
<keyword evidence="3" id="KW-1185">Reference proteome</keyword>
<evidence type="ECO:0000256" key="1">
    <source>
        <dbReference type="ARBA" id="ARBA00006987"/>
    </source>
</evidence>
<gene>
    <name evidence="2" type="ORF">P3W85_14720</name>
</gene>
<dbReference type="SUPFAM" id="SSF53850">
    <property type="entry name" value="Periplasmic binding protein-like II"/>
    <property type="match status" value="1"/>
</dbReference>
<dbReference type="InterPro" id="IPR005064">
    <property type="entry name" value="BUG"/>
</dbReference>
<comment type="caution">
    <text evidence="2">The sequence shown here is derived from an EMBL/GenBank/DDBJ whole genome shotgun (WGS) entry which is preliminary data.</text>
</comment>
<proteinExistence type="inferred from homology"/>
<reference evidence="2 3" key="1">
    <citation type="submission" date="2023-03" db="EMBL/GenBank/DDBJ databases">
        <title>Draft assemblies of triclosan tolerant bacteria isolated from returned activated sludge.</title>
        <authorList>
            <person name="Van Hamelsveld S."/>
        </authorList>
    </citation>
    <scope>NUCLEOTIDE SEQUENCE [LARGE SCALE GENOMIC DNA]</scope>
    <source>
        <strain evidence="2 3">GW210010_S58</strain>
    </source>
</reference>
<evidence type="ECO:0000313" key="3">
    <source>
        <dbReference type="Proteomes" id="UP001216674"/>
    </source>
</evidence>
<dbReference type="Proteomes" id="UP001216674">
    <property type="component" value="Unassembled WGS sequence"/>
</dbReference>
<evidence type="ECO:0000313" key="2">
    <source>
        <dbReference type="EMBL" id="MDF3834197.1"/>
    </source>
</evidence>
<accession>A0ABT6ANN7</accession>
<dbReference type="PANTHER" id="PTHR42928">
    <property type="entry name" value="TRICARBOXYLATE-BINDING PROTEIN"/>
    <property type="match status" value="1"/>
</dbReference>
<comment type="similarity">
    <text evidence="1">Belongs to the UPF0065 (bug) family.</text>
</comment>
<dbReference type="PIRSF" id="PIRSF017082">
    <property type="entry name" value="YflP"/>
    <property type="match status" value="1"/>
</dbReference>
<name>A0ABT6ANN7_9BURK</name>
<dbReference type="Gene3D" id="3.40.190.150">
    <property type="entry name" value="Bordetella uptake gene, domain 1"/>
    <property type="match status" value="1"/>
</dbReference>
<dbReference type="Pfam" id="PF03401">
    <property type="entry name" value="TctC"/>
    <property type="match status" value="1"/>
</dbReference>
<dbReference type="RefSeq" id="WP_276265334.1">
    <property type="nucleotide sequence ID" value="NZ_JARJLM010000255.1"/>
</dbReference>